<keyword evidence="1" id="KW-0812">Transmembrane</keyword>
<keyword evidence="1" id="KW-0472">Membrane</keyword>
<evidence type="ECO:0000256" key="1">
    <source>
        <dbReference type="SAM" id="Phobius"/>
    </source>
</evidence>
<dbReference type="Pfam" id="PF11821">
    <property type="entry name" value="ActD"/>
    <property type="match status" value="1"/>
</dbReference>
<dbReference type="InterPro" id="IPR021776">
    <property type="entry name" value="ActD"/>
</dbReference>
<evidence type="ECO:0008006" key="4">
    <source>
        <dbReference type="Google" id="ProtNLM"/>
    </source>
</evidence>
<name>A0AAD1AYC4_9FLAO</name>
<sequence length="179" mass="20971">MKEKIIYALYDDDQIMISSIKKLINSGIKINEIYSPFPIHGINKILNYSKENLSSLAFKYGLFGFIISSLLTWYSMIFDWPQNIGGKPSFHWNMNLPSFIPVIFEITIFCSAHFMCLTYFTRCNLYPGSFPKNPDYRTTDDKFLIEIKLMNNNLKKCINLLKKNGVIEINIKKKNFFYV</sequence>
<dbReference type="PANTHER" id="PTHR40394">
    <property type="entry name" value="LIPOPROTEIN-RELATED"/>
    <property type="match status" value="1"/>
</dbReference>
<evidence type="ECO:0000313" key="2">
    <source>
        <dbReference type="EMBL" id="BAO66255.1"/>
    </source>
</evidence>
<dbReference type="RefSeq" id="WP_041093788.1">
    <property type="nucleotide sequence ID" value="NZ_AP013293.1"/>
</dbReference>
<dbReference type="KEGG" id="smup:SMPSPU_085"/>
<protein>
    <recommendedName>
        <fullName evidence="4">Quinol:cytochrome c oxidoreductase membrane protein</fullName>
    </recommendedName>
</protein>
<organism evidence="2 3">
    <name type="scientific">Candidatus Karelsulcia muelleri PSPU</name>
    <dbReference type="NCBI Taxonomy" id="1189303"/>
    <lineage>
        <taxon>Bacteria</taxon>
        <taxon>Pseudomonadati</taxon>
        <taxon>Bacteroidota</taxon>
        <taxon>Flavobacteriia</taxon>
        <taxon>Flavobacteriales</taxon>
        <taxon>Candidatus Karelsulcia</taxon>
    </lineage>
</organism>
<feature type="transmembrane region" description="Helical" evidence="1">
    <location>
        <begin position="60"/>
        <end position="78"/>
    </location>
</feature>
<accession>A0AAD1AYC4</accession>
<dbReference type="Proteomes" id="UP000031659">
    <property type="component" value="Chromosome"/>
</dbReference>
<dbReference type="PANTHER" id="PTHR40394:SF2">
    <property type="entry name" value="QUINOL:CYTOCHROME C OXIDOREDUCTASE MEMBRANE PROTEIN"/>
    <property type="match status" value="1"/>
</dbReference>
<dbReference type="EMBL" id="AP013293">
    <property type="protein sequence ID" value="BAO66255.1"/>
    <property type="molecule type" value="Genomic_DNA"/>
</dbReference>
<evidence type="ECO:0000313" key="3">
    <source>
        <dbReference type="Proteomes" id="UP000031659"/>
    </source>
</evidence>
<feature type="transmembrane region" description="Helical" evidence="1">
    <location>
        <begin position="98"/>
        <end position="120"/>
    </location>
</feature>
<reference evidence="2 3" key="1">
    <citation type="journal article" date="2014" name="ISME J.">
        <title>Swapping symbionts in spittlebugs: evolutionary replacement of a reduced genome symbiont.</title>
        <authorList>
            <person name="Koga R."/>
            <person name="Moran N.A."/>
        </authorList>
    </citation>
    <scope>NUCLEOTIDE SEQUENCE [LARGE SCALE GENOMIC DNA]</scope>
    <source>
        <strain evidence="2 3">PSPU</strain>
    </source>
</reference>
<proteinExistence type="predicted"/>
<gene>
    <name evidence="2" type="ORF">SMPSPU_085</name>
</gene>
<keyword evidence="1" id="KW-1133">Transmembrane helix</keyword>
<dbReference type="AlphaFoldDB" id="A0AAD1AYC4"/>